<dbReference type="InterPro" id="IPR016163">
    <property type="entry name" value="Ald_DH_C"/>
</dbReference>
<keyword evidence="4" id="KW-1185">Reference proteome</keyword>
<sequence length="502" mass="52827">MSGAAEALTRFWPDARPRSFVAGEWAASADAAPSYDPSTGEVLAEAPVASAAEVDAAVEAARLAQPAWSAAGLEARADALEGVAARLREHGEALALLDSADSGNPLPSTRRDVALALRYLKRWPSYAFALAGRATTPADDALSYTLRMPYGVVGKIIAFNHPTLFALGGMIFPLLAGNTVVIKAAPQTPLATLALGRILEGVLPPGVVNIVAGGADAGDALVTHPAVKRIAFTGSLPSALAIQSRLGARGRIKHLTTELGGKNAMVVFPDVDLDAAVDAAVAGMSFTISQGQSCQSTSRLLLHASIHDAFVARLAERLRRIRVGVAYDESVDMGPLVSREHLARVRAYVASGHGEGAALVTGGGVPDGVPEGGYYLEPTLFAEVTPRMRIATEEIFGPVVAAMEWSDYDEMVRLANDVDLGLSAAVWCRDIDLALRAAHDVEAGYVWVNDANRHFLGAPFGGVKNSGVGREECFDELLSYYETKAVNVRVPRPSASTGEGRR</sequence>
<accession>A0ABW6V3L0</accession>
<evidence type="ECO:0000313" key="4">
    <source>
        <dbReference type="Proteomes" id="UP001602119"/>
    </source>
</evidence>
<organism evidence="3 4">
    <name type="scientific">Microtetraspora fusca</name>
    <dbReference type="NCBI Taxonomy" id="1997"/>
    <lineage>
        <taxon>Bacteria</taxon>
        <taxon>Bacillati</taxon>
        <taxon>Actinomycetota</taxon>
        <taxon>Actinomycetes</taxon>
        <taxon>Streptosporangiales</taxon>
        <taxon>Streptosporangiaceae</taxon>
        <taxon>Microtetraspora</taxon>
    </lineage>
</organism>
<dbReference type="InterPro" id="IPR016161">
    <property type="entry name" value="Ald_DH/histidinol_DH"/>
</dbReference>
<dbReference type="InterPro" id="IPR016162">
    <property type="entry name" value="Ald_DH_N"/>
</dbReference>
<dbReference type="PANTHER" id="PTHR11699">
    <property type="entry name" value="ALDEHYDE DEHYDROGENASE-RELATED"/>
    <property type="match status" value="1"/>
</dbReference>
<dbReference type="Proteomes" id="UP001602119">
    <property type="component" value="Unassembled WGS sequence"/>
</dbReference>
<dbReference type="EMBL" id="JBIAXI010000006">
    <property type="protein sequence ID" value="MFF4773638.1"/>
    <property type="molecule type" value="Genomic_DNA"/>
</dbReference>
<evidence type="ECO:0000256" key="1">
    <source>
        <dbReference type="ARBA" id="ARBA00023002"/>
    </source>
</evidence>
<dbReference type="RefSeq" id="WP_387342017.1">
    <property type="nucleotide sequence ID" value="NZ_JBIAXI010000006.1"/>
</dbReference>
<dbReference type="InterPro" id="IPR015590">
    <property type="entry name" value="Aldehyde_DH_dom"/>
</dbReference>
<dbReference type="Gene3D" id="3.40.309.10">
    <property type="entry name" value="Aldehyde Dehydrogenase, Chain A, domain 2"/>
    <property type="match status" value="1"/>
</dbReference>
<comment type="caution">
    <text evidence="3">The sequence shown here is derived from an EMBL/GenBank/DDBJ whole genome shotgun (WGS) entry which is preliminary data.</text>
</comment>
<keyword evidence="1" id="KW-0560">Oxidoreductase</keyword>
<gene>
    <name evidence="3" type="ORF">ACFY05_12330</name>
</gene>
<feature type="domain" description="Aldehyde dehydrogenase" evidence="2">
    <location>
        <begin position="28"/>
        <end position="486"/>
    </location>
</feature>
<proteinExistence type="predicted"/>
<name>A0ABW6V3L0_MICFU</name>
<reference evidence="3 4" key="1">
    <citation type="submission" date="2024-10" db="EMBL/GenBank/DDBJ databases">
        <title>The Natural Products Discovery Center: Release of the First 8490 Sequenced Strains for Exploring Actinobacteria Biosynthetic Diversity.</title>
        <authorList>
            <person name="Kalkreuter E."/>
            <person name="Kautsar S.A."/>
            <person name="Yang D."/>
            <person name="Bader C.D."/>
            <person name="Teijaro C.N."/>
            <person name="Fluegel L."/>
            <person name="Davis C.M."/>
            <person name="Simpson J.R."/>
            <person name="Lauterbach L."/>
            <person name="Steele A.D."/>
            <person name="Gui C."/>
            <person name="Meng S."/>
            <person name="Li G."/>
            <person name="Viehrig K."/>
            <person name="Ye F."/>
            <person name="Su P."/>
            <person name="Kiefer A.F."/>
            <person name="Nichols A."/>
            <person name="Cepeda A.J."/>
            <person name="Yan W."/>
            <person name="Fan B."/>
            <person name="Jiang Y."/>
            <person name="Adhikari A."/>
            <person name="Zheng C.-J."/>
            <person name="Schuster L."/>
            <person name="Cowan T.M."/>
            <person name="Smanski M.J."/>
            <person name="Chevrette M.G."/>
            <person name="De Carvalho L.P.S."/>
            <person name="Shen B."/>
        </authorList>
    </citation>
    <scope>NUCLEOTIDE SEQUENCE [LARGE SCALE GENOMIC DNA]</scope>
    <source>
        <strain evidence="3 4">NPDC001281</strain>
    </source>
</reference>
<dbReference type="Gene3D" id="3.40.605.10">
    <property type="entry name" value="Aldehyde Dehydrogenase, Chain A, domain 1"/>
    <property type="match status" value="1"/>
</dbReference>
<protein>
    <submittedName>
        <fullName evidence="3">Aldehyde dehydrogenase family protein</fullName>
    </submittedName>
</protein>
<dbReference type="SUPFAM" id="SSF53720">
    <property type="entry name" value="ALDH-like"/>
    <property type="match status" value="1"/>
</dbReference>
<evidence type="ECO:0000259" key="2">
    <source>
        <dbReference type="Pfam" id="PF00171"/>
    </source>
</evidence>
<dbReference type="Pfam" id="PF00171">
    <property type="entry name" value="Aldedh"/>
    <property type="match status" value="1"/>
</dbReference>
<evidence type="ECO:0000313" key="3">
    <source>
        <dbReference type="EMBL" id="MFF4773638.1"/>
    </source>
</evidence>